<organism evidence="8 9">
    <name type="scientific">Dimorphilus gyrociliatus</name>
    <dbReference type="NCBI Taxonomy" id="2664684"/>
    <lineage>
        <taxon>Eukaryota</taxon>
        <taxon>Metazoa</taxon>
        <taxon>Spiralia</taxon>
        <taxon>Lophotrochozoa</taxon>
        <taxon>Annelida</taxon>
        <taxon>Polychaeta</taxon>
        <taxon>Polychaeta incertae sedis</taxon>
        <taxon>Dinophilidae</taxon>
        <taxon>Dimorphilus</taxon>
    </lineage>
</organism>
<evidence type="ECO:0000256" key="1">
    <source>
        <dbReference type="ARBA" id="ARBA00004240"/>
    </source>
</evidence>
<feature type="chain" id="PRO_5029724252" evidence="7">
    <location>
        <begin position="21"/>
        <end position="192"/>
    </location>
</feature>
<evidence type="ECO:0000313" key="8">
    <source>
        <dbReference type="EMBL" id="CAD5122435.1"/>
    </source>
</evidence>
<sequence>MKTIFLIVCTELFIFTLINTAKEDEKWKKKDVRDYTDADLERLYDQWEDTDPDELSEDELPDYKKRPPPIYEKDIRNVKDPEEVLKMSKKGRVIMLFVTVSGDPTERETNDITRLWHGSLFNAHFDIQRYVIEKNRAIFSVPDGSKAWDVKDFLIKQDRCLLVTIDGKEYYGKAHSKFEDGKKSTKLKKDEF</sequence>
<dbReference type="EMBL" id="CAJFCJ010000017">
    <property type="protein sequence ID" value="CAD5122435.1"/>
    <property type="molecule type" value="Genomic_DNA"/>
</dbReference>
<evidence type="ECO:0000256" key="7">
    <source>
        <dbReference type="SAM" id="SignalP"/>
    </source>
</evidence>
<dbReference type="GO" id="GO:0006457">
    <property type="term" value="P:protein folding"/>
    <property type="evidence" value="ECO:0007669"/>
    <property type="project" value="InterPro"/>
</dbReference>
<dbReference type="Gene3D" id="3.30.70.260">
    <property type="match status" value="1"/>
</dbReference>
<dbReference type="FunFam" id="3.30.70.260:FF:000031">
    <property type="entry name" value="LDLR chaperone MESD"/>
    <property type="match status" value="1"/>
</dbReference>
<comment type="similarity">
    <text evidence="2">Belongs to the MESD family.</text>
</comment>
<accession>A0A7I8W1N0</accession>
<dbReference type="AlphaFoldDB" id="A0A7I8W1N0"/>
<feature type="signal peptide" evidence="7">
    <location>
        <begin position="1"/>
        <end position="20"/>
    </location>
</feature>
<dbReference type="GO" id="GO:0016055">
    <property type="term" value="P:Wnt signaling pathway"/>
    <property type="evidence" value="ECO:0007669"/>
    <property type="project" value="UniProtKB-KW"/>
</dbReference>
<evidence type="ECO:0000256" key="2">
    <source>
        <dbReference type="ARBA" id="ARBA00011068"/>
    </source>
</evidence>
<name>A0A7I8W1N0_9ANNE</name>
<comment type="subcellular location">
    <subcellularLocation>
        <location evidence="1">Endoplasmic reticulum</location>
    </subcellularLocation>
</comment>
<dbReference type="InterPro" id="IPR019330">
    <property type="entry name" value="MESD"/>
</dbReference>
<dbReference type="OrthoDB" id="75833at2759"/>
<evidence type="ECO:0000256" key="6">
    <source>
        <dbReference type="ARBA" id="ARBA00023186"/>
    </source>
</evidence>
<reference evidence="8 9" key="1">
    <citation type="submission" date="2020-08" db="EMBL/GenBank/DDBJ databases">
        <authorList>
            <person name="Hejnol A."/>
        </authorList>
    </citation>
    <scope>NUCLEOTIDE SEQUENCE [LARGE SCALE GENOMIC DNA]</scope>
</reference>
<comment type="caution">
    <text evidence="8">The sequence shown here is derived from an EMBL/GenBank/DDBJ whole genome shotgun (WGS) entry which is preliminary data.</text>
</comment>
<keyword evidence="3" id="KW-0879">Wnt signaling pathway</keyword>
<dbReference type="Proteomes" id="UP000549394">
    <property type="component" value="Unassembled WGS sequence"/>
</dbReference>
<gene>
    <name evidence="8" type="ORF">DGYR_LOCUS10248</name>
</gene>
<evidence type="ECO:0000313" key="9">
    <source>
        <dbReference type="Proteomes" id="UP000549394"/>
    </source>
</evidence>
<protein>
    <submittedName>
        <fullName evidence="8">DgyrCDS10859</fullName>
    </submittedName>
</protein>
<evidence type="ECO:0000256" key="3">
    <source>
        <dbReference type="ARBA" id="ARBA00022687"/>
    </source>
</evidence>
<dbReference type="Gene3D" id="6.10.250.640">
    <property type="match status" value="1"/>
</dbReference>
<keyword evidence="6" id="KW-0143">Chaperone</keyword>
<dbReference type="PANTHER" id="PTHR17600:SF2">
    <property type="entry name" value="LRP CHAPERONE MESD"/>
    <property type="match status" value="1"/>
</dbReference>
<evidence type="ECO:0000256" key="4">
    <source>
        <dbReference type="ARBA" id="ARBA00022729"/>
    </source>
</evidence>
<dbReference type="PANTHER" id="PTHR17600">
    <property type="entry name" value="MESODERM DEVELOPMENT CANDIDATE 2"/>
    <property type="match status" value="1"/>
</dbReference>
<keyword evidence="9" id="KW-1185">Reference proteome</keyword>
<dbReference type="GO" id="GO:0005783">
    <property type="term" value="C:endoplasmic reticulum"/>
    <property type="evidence" value="ECO:0007669"/>
    <property type="project" value="UniProtKB-SubCell"/>
</dbReference>
<proteinExistence type="inferred from homology"/>
<evidence type="ECO:0000256" key="5">
    <source>
        <dbReference type="ARBA" id="ARBA00022824"/>
    </source>
</evidence>
<dbReference type="Pfam" id="PF10185">
    <property type="entry name" value="Mesd"/>
    <property type="match status" value="1"/>
</dbReference>
<keyword evidence="5" id="KW-0256">Endoplasmic reticulum</keyword>
<keyword evidence="4 7" id="KW-0732">Signal</keyword>